<dbReference type="GeneID" id="93590768"/>
<dbReference type="EMBL" id="SAEB01000012">
    <property type="protein sequence ID" value="RVD80562.1"/>
    <property type="molecule type" value="Genomic_DNA"/>
</dbReference>
<protein>
    <submittedName>
        <fullName evidence="1">Uncharacterized protein</fullName>
    </submittedName>
</protein>
<name>A0A436ZP28_ARTFL</name>
<dbReference type="AlphaFoldDB" id="A0A436ZP28"/>
<gene>
    <name evidence="1" type="ORF">DFL_008457</name>
</gene>
<dbReference type="RefSeq" id="XP_067486106.1">
    <property type="nucleotide sequence ID" value="XM_067638194.1"/>
</dbReference>
<organism evidence="1 2">
    <name type="scientific">Arthrobotrys flagrans</name>
    <name type="common">Nematode-trapping fungus</name>
    <name type="synonym">Trichothecium flagrans</name>
    <dbReference type="NCBI Taxonomy" id="97331"/>
    <lineage>
        <taxon>Eukaryota</taxon>
        <taxon>Fungi</taxon>
        <taxon>Dikarya</taxon>
        <taxon>Ascomycota</taxon>
        <taxon>Pezizomycotina</taxon>
        <taxon>Orbiliomycetes</taxon>
        <taxon>Orbiliales</taxon>
        <taxon>Orbiliaceae</taxon>
        <taxon>Arthrobotrys</taxon>
    </lineage>
</organism>
<comment type="caution">
    <text evidence="1">The sequence shown here is derived from an EMBL/GenBank/DDBJ whole genome shotgun (WGS) entry which is preliminary data.</text>
</comment>
<sequence length="146" mass="16875">MLSEARHFAQHTARSGSRGWGYQTPDEEFIDTLDFVIYLTIKLEETYKDLSDLVDEMNKQWAAKEIYEERANGNHQHVGACEGWFSKVAREEAVNHQRSKYERLTETLKHVEIVVKKAQALEKYACDIIIAKVVAEVDVIKSRGQF</sequence>
<evidence type="ECO:0000313" key="1">
    <source>
        <dbReference type="EMBL" id="RVD80562.1"/>
    </source>
</evidence>
<dbReference type="Proteomes" id="UP000283090">
    <property type="component" value="Unassembled WGS sequence"/>
</dbReference>
<dbReference type="VEuPathDB" id="FungiDB:DFL_008457"/>
<proteinExistence type="predicted"/>
<keyword evidence="2" id="KW-1185">Reference proteome</keyword>
<accession>A0A436ZP28</accession>
<evidence type="ECO:0000313" key="2">
    <source>
        <dbReference type="Proteomes" id="UP000283090"/>
    </source>
</evidence>
<reference evidence="1 2" key="1">
    <citation type="submission" date="2019-01" db="EMBL/GenBank/DDBJ databases">
        <title>Intercellular communication is required for trap formation in the nematode-trapping fungus Duddingtonia flagrans.</title>
        <authorList>
            <person name="Youssar L."/>
            <person name="Wernet V."/>
            <person name="Hensel N."/>
            <person name="Hildebrandt H.-G."/>
            <person name="Fischer R."/>
        </authorList>
    </citation>
    <scope>NUCLEOTIDE SEQUENCE [LARGE SCALE GENOMIC DNA]</scope>
    <source>
        <strain evidence="1 2">CBS H-5679</strain>
    </source>
</reference>
<dbReference type="OrthoDB" id="5151592at2759"/>